<organism evidence="8 9">
    <name type="scientific">Slackia heliotrinireducens (strain ATCC 29202 / DSM 20476 / NCTC 11029 / RHS 1)</name>
    <name type="common">Peptococcus heliotrinreducens</name>
    <dbReference type="NCBI Taxonomy" id="471855"/>
    <lineage>
        <taxon>Bacteria</taxon>
        <taxon>Bacillati</taxon>
        <taxon>Actinomycetota</taxon>
        <taxon>Coriobacteriia</taxon>
        <taxon>Eggerthellales</taxon>
        <taxon>Eggerthellaceae</taxon>
        <taxon>Slackia</taxon>
    </lineage>
</organism>
<evidence type="ECO:0000256" key="1">
    <source>
        <dbReference type="ARBA" id="ARBA00004141"/>
    </source>
</evidence>
<protein>
    <submittedName>
        <fullName evidence="8">Sulfate permease-like transporter, MFS superfamily</fullName>
    </submittedName>
</protein>
<dbReference type="Gene3D" id="3.30.750.24">
    <property type="entry name" value="STAS domain"/>
    <property type="match status" value="1"/>
</dbReference>
<dbReference type="Proteomes" id="UP000002026">
    <property type="component" value="Chromosome"/>
</dbReference>
<dbReference type="Pfam" id="PF01740">
    <property type="entry name" value="STAS"/>
    <property type="match status" value="1"/>
</dbReference>
<dbReference type="InterPro" id="IPR036513">
    <property type="entry name" value="STAS_dom_sf"/>
</dbReference>
<keyword evidence="2 6" id="KW-0812">Transmembrane</keyword>
<dbReference type="STRING" id="471855.Shel_22210"/>
<feature type="compositionally biased region" description="Acidic residues" evidence="5">
    <location>
        <begin position="590"/>
        <end position="601"/>
    </location>
</feature>
<dbReference type="AlphaFoldDB" id="C7N109"/>
<reference evidence="8 9" key="1">
    <citation type="journal article" date="2009" name="Stand. Genomic Sci.">
        <title>Complete genome sequence of Slackia heliotrinireducens type strain (RHS 1).</title>
        <authorList>
            <person name="Pukall R."/>
            <person name="Lapidus A."/>
            <person name="Nolan M."/>
            <person name="Copeland A."/>
            <person name="Glavina Del Rio T."/>
            <person name="Lucas S."/>
            <person name="Chen F."/>
            <person name="Tice H."/>
            <person name="Cheng J.F."/>
            <person name="Chertkov O."/>
            <person name="Bruce D."/>
            <person name="Goodwin L."/>
            <person name="Kuske C."/>
            <person name="Brettin T."/>
            <person name="Detter J.C."/>
            <person name="Han C."/>
            <person name="Pitluck S."/>
            <person name="Pati A."/>
            <person name="Mavrommatis K."/>
            <person name="Ivanova N."/>
            <person name="Ovchinnikova G."/>
            <person name="Chen A."/>
            <person name="Palaniappan K."/>
            <person name="Schneider S."/>
            <person name="Rohde M."/>
            <person name="Chain P."/>
            <person name="D'haeseleer P."/>
            <person name="Goker M."/>
            <person name="Bristow J."/>
            <person name="Eisen J.A."/>
            <person name="Markowitz V."/>
            <person name="Kyrpides N.C."/>
            <person name="Klenk H.P."/>
            <person name="Hugenholtz P."/>
        </authorList>
    </citation>
    <scope>NUCLEOTIDE SEQUENCE [LARGE SCALE GENOMIC DNA]</scope>
    <source>
        <strain evidence="9">ATCC 29202 / DSM 20476 / NCTC 11029 / RHS 1</strain>
    </source>
</reference>
<keyword evidence="3 6" id="KW-1133">Transmembrane helix</keyword>
<feature type="transmembrane region" description="Helical" evidence="6">
    <location>
        <begin position="21"/>
        <end position="41"/>
    </location>
</feature>
<sequence>MWLAASRRVELLRHVHPLTDIMAGLVVAALTIPVAMGYAQVAGLPPVYGLYGSIIPTAVYALLTRSRNIVFGMDSATVAATGGLIAGMGVVAGSEQALAVIPLIAFFSAIFLIILGVVGAGRVMRFVPMPVMHGFIAGIAVVVIVGQFPKMIGLHSDMGSGIVQNISAIAATITQANSMSVVLGVSALVIILITQHFAPRIPVSLIVLVVATFGSWFFDFEAMGVDVLGSIPAGLPDVGLPDFKSINIGLAALCGLLIALVSACESLLTVDIFAMKHDEEGNENHELIAFGFANLFSAFIGSVTCSASLSRTLAGDNAGARSQIVSIAAAAAVLIVVLFAAPVLYFLPEPVLAAIVIDALITAVEFGKIIRYCRKMAVEFLVFLVTGAAVVFLGAAQGVIVGVAMSFLVLFLRQRHTDSEKYLGVVTVETDERGGVLVTRDRRASAGMKIPSDYAVANLSGMISFMNIHEVEASILDKMDDGTDVLILNISEVTGLDTTATDRLVQLLDLIDSRGVEVRIVRALMPTLDRYTRSELKRVLRRAKVFPNRAAALKDASQADSEVIVLKRSGVSVDAPPDSVAAAMHKATDMDDDDDGEDEEE</sequence>
<dbReference type="SUPFAM" id="SSF52091">
    <property type="entry name" value="SpoIIaa-like"/>
    <property type="match status" value="1"/>
</dbReference>
<proteinExistence type="predicted"/>
<dbReference type="eggNOG" id="COG0659">
    <property type="taxonomic scope" value="Bacteria"/>
</dbReference>
<feature type="transmembrane region" description="Helical" evidence="6">
    <location>
        <begin position="324"/>
        <end position="344"/>
    </location>
</feature>
<feature type="transmembrane region" description="Helical" evidence="6">
    <location>
        <begin position="287"/>
        <end position="309"/>
    </location>
</feature>
<accession>C7N109</accession>
<feature type="transmembrane region" description="Helical" evidence="6">
    <location>
        <begin position="201"/>
        <end position="218"/>
    </location>
</feature>
<comment type="subcellular location">
    <subcellularLocation>
        <location evidence="1">Membrane</location>
        <topology evidence="1">Multi-pass membrane protein</topology>
    </subcellularLocation>
</comment>
<dbReference type="PROSITE" id="PS50801">
    <property type="entry name" value="STAS"/>
    <property type="match status" value="1"/>
</dbReference>
<dbReference type="KEGG" id="shi:Shel_22210"/>
<feature type="transmembrane region" description="Helical" evidence="6">
    <location>
        <begin position="382"/>
        <end position="412"/>
    </location>
</feature>
<evidence type="ECO:0000256" key="2">
    <source>
        <dbReference type="ARBA" id="ARBA00022692"/>
    </source>
</evidence>
<dbReference type="EMBL" id="CP001684">
    <property type="protein sequence ID" value="ACV23231.1"/>
    <property type="molecule type" value="Genomic_DNA"/>
</dbReference>
<name>C7N109_SLAHD</name>
<feature type="transmembrane region" description="Helical" evidence="6">
    <location>
        <begin position="47"/>
        <end position="63"/>
    </location>
</feature>
<dbReference type="PANTHER" id="PTHR11814">
    <property type="entry name" value="SULFATE TRANSPORTER"/>
    <property type="match status" value="1"/>
</dbReference>
<feature type="transmembrane region" description="Helical" evidence="6">
    <location>
        <begin position="168"/>
        <end position="194"/>
    </location>
</feature>
<feature type="transmembrane region" description="Helical" evidence="6">
    <location>
        <begin position="97"/>
        <end position="118"/>
    </location>
</feature>
<feature type="region of interest" description="Disordered" evidence="5">
    <location>
        <begin position="573"/>
        <end position="601"/>
    </location>
</feature>
<evidence type="ECO:0000313" key="9">
    <source>
        <dbReference type="Proteomes" id="UP000002026"/>
    </source>
</evidence>
<feature type="transmembrane region" description="Helical" evidence="6">
    <location>
        <begin position="130"/>
        <end position="148"/>
    </location>
</feature>
<evidence type="ECO:0000256" key="4">
    <source>
        <dbReference type="ARBA" id="ARBA00023136"/>
    </source>
</evidence>
<dbReference type="HOGENOM" id="CLU_003182_13_0_11"/>
<dbReference type="GO" id="GO:0055085">
    <property type="term" value="P:transmembrane transport"/>
    <property type="evidence" value="ECO:0007669"/>
    <property type="project" value="InterPro"/>
</dbReference>
<dbReference type="GO" id="GO:0016020">
    <property type="term" value="C:membrane"/>
    <property type="evidence" value="ECO:0007669"/>
    <property type="project" value="UniProtKB-SubCell"/>
</dbReference>
<dbReference type="Pfam" id="PF00916">
    <property type="entry name" value="Sulfate_transp"/>
    <property type="match status" value="1"/>
</dbReference>
<dbReference type="InterPro" id="IPR002645">
    <property type="entry name" value="STAS_dom"/>
</dbReference>
<feature type="transmembrane region" description="Helical" evidence="6">
    <location>
        <begin position="70"/>
        <end position="91"/>
    </location>
</feature>
<gene>
    <name evidence="8" type="ordered locus">Shel_22210</name>
</gene>
<evidence type="ECO:0000256" key="3">
    <source>
        <dbReference type="ARBA" id="ARBA00022989"/>
    </source>
</evidence>
<evidence type="ECO:0000313" key="8">
    <source>
        <dbReference type="EMBL" id="ACV23231.1"/>
    </source>
</evidence>
<dbReference type="InterPro" id="IPR001902">
    <property type="entry name" value="SLC26A/SulP_fam"/>
</dbReference>
<evidence type="ECO:0000256" key="6">
    <source>
        <dbReference type="SAM" id="Phobius"/>
    </source>
</evidence>
<dbReference type="InterPro" id="IPR011547">
    <property type="entry name" value="SLC26A/SulP_dom"/>
</dbReference>
<keyword evidence="4 6" id="KW-0472">Membrane</keyword>
<feature type="domain" description="STAS" evidence="7">
    <location>
        <begin position="444"/>
        <end position="556"/>
    </location>
</feature>
<evidence type="ECO:0000256" key="5">
    <source>
        <dbReference type="SAM" id="MobiDB-lite"/>
    </source>
</evidence>
<evidence type="ECO:0000259" key="7">
    <source>
        <dbReference type="PROSITE" id="PS50801"/>
    </source>
</evidence>
<feature type="transmembrane region" description="Helical" evidence="6">
    <location>
        <begin position="248"/>
        <end position="275"/>
    </location>
</feature>
<keyword evidence="9" id="KW-1185">Reference proteome</keyword>